<dbReference type="Proteomes" id="UP000717364">
    <property type="component" value="Unassembled WGS sequence"/>
</dbReference>
<sequence length="411" mass="47413">MNILNTTDLEPEIVLLLCCARQSLGDSCQHQIQQLVSQNGLDWKKAIKMARFHRLLPLLHKVLLSMVPAELPDWVLAELHQYQLRNIGNAFSLVQELRAFLDILDTHHIKAITFKGPVTAVSAYGDLSLRVFGDLDLLVHPDDLLTLRDIAIKHGYTCDKLMAISERDCLAKLTPQEQAAYFQTQKEFSLFNPEKRIFLDIHQGILARHFYPLFDTRWIWNHTQMVEIGGKQVLSLTPEVQILVLCAQGAEDYWNQLGKICDVAMLMDKHPTLDWDHLLELSDDLDVLRRLLLGLSLVQNLYGVDLPESAQKKIQESPVIQTLVQEVQQNILLGKKANVDSRLTMRRVIHQFRLMADWRNRVYFVGDLMHPTLADMAAMPLPKSLFFFYYLFRPLRLVQEIFCHKKQNSTV</sequence>
<dbReference type="Gene3D" id="3.30.460.40">
    <property type="match status" value="1"/>
</dbReference>
<dbReference type="RefSeq" id="WP_215607808.1">
    <property type="nucleotide sequence ID" value="NZ_JADOES010000006.1"/>
</dbReference>
<name>A0A947DDT9_9CYAN</name>
<reference evidence="1" key="1">
    <citation type="submission" date="2020-11" db="EMBL/GenBank/DDBJ databases">
        <authorList>
            <person name="Konstantinou D."/>
            <person name="Gkelis S."/>
            <person name="Popin R."/>
            <person name="Fewer D."/>
            <person name="Sivonen K."/>
        </authorList>
    </citation>
    <scope>NUCLEOTIDE SEQUENCE</scope>
    <source>
        <strain evidence="1">TAU-MAC 1115</strain>
    </source>
</reference>
<dbReference type="Pfam" id="PF14907">
    <property type="entry name" value="NTP_transf_5"/>
    <property type="match status" value="1"/>
</dbReference>
<dbReference type="EMBL" id="JADOES010000006">
    <property type="protein sequence ID" value="MBT9314734.1"/>
    <property type="molecule type" value="Genomic_DNA"/>
</dbReference>
<accession>A0A947DDT9</accession>
<reference evidence="1" key="2">
    <citation type="journal article" date="2021" name="Mar. Drugs">
        <title>Genome Reduction and Secondary Metabolism of the Marine Sponge-Associated Cyanobacterium Leptothoe.</title>
        <authorList>
            <person name="Konstantinou D."/>
            <person name="Popin R.V."/>
            <person name="Fewer D.P."/>
            <person name="Sivonen K."/>
            <person name="Gkelis S."/>
        </authorList>
    </citation>
    <scope>NUCLEOTIDE SEQUENCE</scope>
    <source>
        <strain evidence="1">TAU-MAC 1115</strain>
    </source>
</reference>
<comment type="caution">
    <text evidence="1">The sequence shown here is derived from an EMBL/GenBank/DDBJ whole genome shotgun (WGS) entry which is preliminary data.</text>
</comment>
<dbReference type="InterPro" id="IPR039498">
    <property type="entry name" value="NTP_transf_5"/>
</dbReference>
<evidence type="ECO:0000313" key="1">
    <source>
        <dbReference type="EMBL" id="MBT9314734.1"/>
    </source>
</evidence>
<keyword evidence="2" id="KW-1185">Reference proteome</keyword>
<proteinExistence type="predicted"/>
<dbReference type="AlphaFoldDB" id="A0A947DDT9"/>
<gene>
    <name evidence="1" type="ORF">IXB50_04780</name>
</gene>
<evidence type="ECO:0000313" key="2">
    <source>
        <dbReference type="Proteomes" id="UP000717364"/>
    </source>
</evidence>
<organism evidence="1 2">
    <name type="scientific">Leptothoe spongobia TAU-MAC 1115</name>
    <dbReference type="NCBI Taxonomy" id="1967444"/>
    <lineage>
        <taxon>Bacteria</taxon>
        <taxon>Bacillati</taxon>
        <taxon>Cyanobacteriota</taxon>
        <taxon>Cyanophyceae</taxon>
        <taxon>Nodosilineales</taxon>
        <taxon>Cymatolegaceae</taxon>
        <taxon>Leptothoe</taxon>
        <taxon>Leptothoe spongobia</taxon>
    </lineage>
</organism>
<protein>
    <submittedName>
        <fullName evidence="1">Nucleotidyltransferase family protein</fullName>
    </submittedName>
</protein>